<accession>E1T940</accession>
<proteinExistence type="predicted"/>
<dbReference type="GO" id="GO:0043190">
    <property type="term" value="C:ATP-binding cassette (ABC) transporter complex"/>
    <property type="evidence" value="ECO:0007669"/>
    <property type="project" value="InterPro"/>
</dbReference>
<dbReference type="KEGG" id="bgf:BC1003_0635"/>
<organism evidence="2">
    <name type="scientific">Burkholderia sp. (strain CCGE1003)</name>
    <dbReference type="NCBI Taxonomy" id="640512"/>
    <lineage>
        <taxon>Bacteria</taxon>
        <taxon>Pseudomonadati</taxon>
        <taxon>Pseudomonadota</taxon>
        <taxon>Betaproteobacteria</taxon>
        <taxon>Burkholderiales</taxon>
        <taxon>Burkholderiaceae</taxon>
        <taxon>Burkholderia</taxon>
    </lineage>
</organism>
<dbReference type="GO" id="GO:0022857">
    <property type="term" value="F:transmembrane transporter activity"/>
    <property type="evidence" value="ECO:0007669"/>
    <property type="project" value="InterPro"/>
</dbReference>
<reference evidence="2" key="1">
    <citation type="submission" date="2010-09" db="EMBL/GenBank/DDBJ databases">
        <title>Complete sequence of chromosome1 of Burkholderia sp. CCGE1003.</title>
        <authorList>
            <consortium name="US DOE Joint Genome Institute"/>
            <person name="Lucas S."/>
            <person name="Copeland A."/>
            <person name="Lapidus A."/>
            <person name="Cheng J.-F."/>
            <person name="Bruce D."/>
            <person name="Goodwin L."/>
            <person name="Pitluck S."/>
            <person name="Daligault H."/>
            <person name="Davenport K."/>
            <person name="Detter J.C."/>
            <person name="Han C."/>
            <person name="Tapia R."/>
            <person name="Land M."/>
            <person name="Hauser L."/>
            <person name="Jeffries C."/>
            <person name="Kyrpides N."/>
            <person name="Ivanova N."/>
            <person name="Ovchinnikova G."/>
            <person name="Martinez-Romero E."/>
            <person name="Rogel M.A."/>
            <person name="Auchtung J."/>
            <person name="Tiedje J.M."/>
            <person name="Woyke T."/>
        </authorList>
    </citation>
    <scope>NUCLEOTIDE SEQUENCE</scope>
    <source>
        <strain evidence="2">CCGE1003</strain>
    </source>
</reference>
<dbReference type="Pfam" id="PF04069">
    <property type="entry name" value="OpuAC"/>
    <property type="match status" value="1"/>
</dbReference>
<name>E1T940_BURSG</name>
<evidence type="ECO:0000313" key="2">
    <source>
        <dbReference type="EMBL" id="ADN56634.1"/>
    </source>
</evidence>
<feature type="domain" description="ABC-type glycine betaine transport system substrate-binding" evidence="1">
    <location>
        <begin position="10"/>
        <end position="240"/>
    </location>
</feature>
<dbReference type="AlphaFoldDB" id="E1T940"/>
<dbReference type="HOGENOM" id="CLU_008673_1_2_4"/>
<dbReference type="Gene3D" id="3.40.190.100">
    <property type="entry name" value="Glycine betaine-binding periplasmic protein, domain 2"/>
    <property type="match status" value="1"/>
</dbReference>
<dbReference type="STRING" id="640512.BC1003_0635"/>
<dbReference type="InterPro" id="IPR007210">
    <property type="entry name" value="ABC_Gly_betaine_transp_sub-bd"/>
</dbReference>
<gene>
    <name evidence="2" type="ordered locus">BC1003_0635</name>
</gene>
<dbReference type="SUPFAM" id="SSF53850">
    <property type="entry name" value="Periplasmic binding protein-like II"/>
    <property type="match status" value="1"/>
</dbReference>
<protein>
    <submittedName>
        <fullName evidence="2">Substrate-binding region of ABC-type glycine betaine transport system</fullName>
    </submittedName>
</protein>
<dbReference type="EMBL" id="CP002217">
    <property type="protein sequence ID" value="ADN56634.1"/>
    <property type="molecule type" value="Genomic_DNA"/>
</dbReference>
<evidence type="ECO:0000259" key="1">
    <source>
        <dbReference type="Pfam" id="PF04069"/>
    </source>
</evidence>
<dbReference type="eggNOG" id="COG2113">
    <property type="taxonomic scope" value="Bacteria"/>
</dbReference>
<dbReference type="Gene3D" id="3.10.105.10">
    <property type="entry name" value="Dipeptide-binding Protein, Domain 3"/>
    <property type="match status" value="1"/>
</dbReference>
<sequence length="261" mass="28802">MAGAASAHPRITLVTIDLSFHRAASGVVRSVLHEYGVAVDEVFAAHEQAFELLRNGKADMLSSAWLPSSHSIYLAPFEHEVDKITVLYRPYALWGVPDYVPESAVSSVADLKRPDVAAKMTKLIQGINPGAGISRFSREMIIQYGLQEAGYYFENGTLDDCTRAFEAAVKERRWVVVPLWSPQYLHEQYSIRELKDPKGLLGGTDDATLIVRKAALEKIPQAALNALRQLTLGNRETSRLDFVLSRASSVESGSEEGSARR</sequence>
<dbReference type="OrthoDB" id="9787902at2"/>